<dbReference type="PANTHER" id="PTHR12835:SF5">
    <property type="entry name" value="BIOTIN--PROTEIN LIGASE"/>
    <property type="match status" value="1"/>
</dbReference>
<dbReference type="GO" id="GO:0004077">
    <property type="term" value="F:biotin--[biotin carboxyl-carrier protein] ligase activity"/>
    <property type="evidence" value="ECO:0007669"/>
    <property type="project" value="UniProtKB-EC"/>
</dbReference>
<dbReference type="InterPro" id="IPR003142">
    <property type="entry name" value="BPL_C"/>
</dbReference>
<comment type="caution">
    <text evidence="8">The sequence shown here is derived from an EMBL/GenBank/DDBJ whole genome shotgun (WGS) entry which is preliminary data.</text>
</comment>
<keyword evidence="2" id="KW-0547">Nucleotide-binding</keyword>
<dbReference type="EMBL" id="QNRQ01000002">
    <property type="protein sequence ID" value="RBP41662.1"/>
    <property type="molecule type" value="Genomic_DNA"/>
</dbReference>
<feature type="domain" description="BPL/LPL catalytic" evidence="7">
    <location>
        <begin position="24"/>
        <end position="221"/>
    </location>
</feature>
<dbReference type="InterPro" id="IPR004408">
    <property type="entry name" value="Biotin_CoA_COase_ligase"/>
</dbReference>
<dbReference type="OrthoDB" id="9807064at2"/>
<dbReference type="InterPro" id="IPR045864">
    <property type="entry name" value="aa-tRNA-synth_II/BPL/LPL"/>
</dbReference>
<keyword evidence="3" id="KW-0067">ATP-binding</keyword>
<dbReference type="InterPro" id="IPR004143">
    <property type="entry name" value="BPL_LPL_catalytic"/>
</dbReference>
<dbReference type="SUPFAM" id="SSF50037">
    <property type="entry name" value="C-terminal domain of transcriptional repressors"/>
    <property type="match status" value="1"/>
</dbReference>
<dbReference type="GO" id="GO:0005737">
    <property type="term" value="C:cytoplasm"/>
    <property type="evidence" value="ECO:0007669"/>
    <property type="project" value="TreeGrafter"/>
</dbReference>
<keyword evidence="9" id="KW-1185">Reference proteome</keyword>
<dbReference type="AlphaFoldDB" id="A0A366HHB3"/>
<name>A0A366HHB3_9BURK</name>
<dbReference type="Pfam" id="PF02237">
    <property type="entry name" value="BPL_C"/>
    <property type="match status" value="1"/>
</dbReference>
<dbReference type="SUPFAM" id="SSF55681">
    <property type="entry name" value="Class II aaRS and biotin synthetases"/>
    <property type="match status" value="1"/>
</dbReference>
<dbReference type="EC" id="6.3.4.15" evidence="5"/>
<dbReference type="InterPro" id="IPR008988">
    <property type="entry name" value="Transcriptional_repressor_C"/>
</dbReference>
<evidence type="ECO:0000313" key="9">
    <source>
        <dbReference type="Proteomes" id="UP000253628"/>
    </source>
</evidence>
<dbReference type="GO" id="GO:0005524">
    <property type="term" value="F:ATP binding"/>
    <property type="evidence" value="ECO:0007669"/>
    <property type="project" value="UniProtKB-KW"/>
</dbReference>
<evidence type="ECO:0000256" key="3">
    <source>
        <dbReference type="ARBA" id="ARBA00022840"/>
    </source>
</evidence>
<keyword evidence="4" id="KW-0092">Biotin</keyword>
<keyword evidence="1 8" id="KW-0436">Ligase</keyword>
<evidence type="ECO:0000313" key="8">
    <source>
        <dbReference type="EMBL" id="RBP41662.1"/>
    </source>
</evidence>
<dbReference type="Gene3D" id="2.30.30.100">
    <property type="match status" value="1"/>
</dbReference>
<dbReference type="RefSeq" id="WP_113931931.1">
    <property type="nucleotide sequence ID" value="NZ_JACCEU010000002.1"/>
</dbReference>
<dbReference type="Pfam" id="PF03099">
    <property type="entry name" value="BPL_LplA_LipB"/>
    <property type="match status" value="1"/>
</dbReference>
<dbReference type="Proteomes" id="UP000253628">
    <property type="component" value="Unassembled WGS sequence"/>
</dbReference>
<accession>A0A366HHB3</accession>
<evidence type="ECO:0000256" key="2">
    <source>
        <dbReference type="ARBA" id="ARBA00022741"/>
    </source>
</evidence>
<dbReference type="NCBIfam" id="TIGR00121">
    <property type="entry name" value="birA_ligase"/>
    <property type="match status" value="1"/>
</dbReference>
<evidence type="ECO:0000259" key="7">
    <source>
        <dbReference type="PROSITE" id="PS51733"/>
    </source>
</evidence>
<comment type="catalytic activity">
    <reaction evidence="6">
        <text>biotin + L-lysyl-[protein] + ATP = N(6)-biotinyl-L-lysyl-[protein] + AMP + diphosphate + H(+)</text>
        <dbReference type="Rhea" id="RHEA:11756"/>
        <dbReference type="Rhea" id="RHEA-COMP:9752"/>
        <dbReference type="Rhea" id="RHEA-COMP:10505"/>
        <dbReference type="ChEBI" id="CHEBI:15378"/>
        <dbReference type="ChEBI" id="CHEBI:29969"/>
        <dbReference type="ChEBI" id="CHEBI:30616"/>
        <dbReference type="ChEBI" id="CHEBI:33019"/>
        <dbReference type="ChEBI" id="CHEBI:57586"/>
        <dbReference type="ChEBI" id="CHEBI:83144"/>
        <dbReference type="ChEBI" id="CHEBI:456215"/>
        <dbReference type="EC" id="6.3.4.15"/>
    </reaction>
</comment>
<evidence type="ECO:0000256" key="4">
    <source>
        <dbReference type="ARBA" id="ARBA00023267"/>
    </source>
</evidence>
<organism evidence="8 9">
    <name type="scientific">Eoetvoesiella caeni</name>
    <dbReference type="NCBI Taxonomy" id="645616"/>
    <lineage>
        <taxon>Bacteria</taxon>
        <taxon>Pseudomonadati</taxon>
        <taxon>Pseudomonadota</taxon>
        <taxon>Betaproteobacteria</taxon>
        <taxon>Burkholderiales</taxon>
        <taxon>Alcaligenaceae</taxon>
        <taxon>Eoetvoesiella</taxon>
    </lineage>
</organism>
<dbReference type="CDD" id="cd16442">
    <property type="entry name" value="BPL"/>
    <property type="match status" value="1"/>
</dbReference>
<evidence type="ECO:0000256" key="1">
    <source>
        <dbReference type="ARBA" id="ARBA00022598"/>
    </source>
</evidence>
<dbReference type="PANTHER" id="PTHR12835">
    <property type="entry name" value="BIOTIN PROTEIN LIGASE"/>
    <property type="match status" value="1"/>
</dbReference>
<evidence type="ECO:0000256" key="6">
    <source>
        <dbReference type="ARBA" id="ARBA00047846"/>
    </source>
</evidence>
<dbReference type="PROSITE" id="PS51733">
    <property type="entry name" value="BPL_LPL_CATALYTIC"/>
    <property type="match status" value="1"/>
</dbReference>
<gene>
    <name evidence="8" type="ORF">DFR37_10241</name>
</gene>
<protein>
    <recommendedName>
        <fullName evidence="5">biotin--[biotin carboxyl-carrier protein] ligase</fullName>
        <ecNumber evidence="5">6.3.4.15</ecNumber>
    </recommendedName>
</protein>
<sequence>MLEPIATALPDPPLLIQQLQPALPQFKQIEWFERTASTNADLLGKARNNELQLARPWLLGAHLQDEGRGRAGRTWQNRAGANLMFSCAFDAFVPLQLLPSLSPIAGIAACEALRGLLEPDQRRHLAMKWPNDLQWKGAKLAGILVETTRAGTSRLSADHYVAIMGIGINLNDARALSQSLNRQVADWAEVAACDALAAATPLHKLVSAIAQAWYEALNALISEGFHAFPVRHAAVDALAGQHVNILDEGRIINAGIACGINKLGQLLLRTPDGETSVTVGDVSVRP</sequence>
<reference evidence="8 9" key="1">
    <citation type="submission" date="2018-06" db="EMBL/GenBank/DDBJ databases">
        <title>Genomic Encyclopedia of Type Strains, Phase IV (KMG-IV): sequencing the most valuable type-strain genomes for metagenomic binning, comparative biology and taxonomic classification.</title>
        <authorList>
            <person name="Goeker M."/>
        </authorList>
    </citation>
    <scope>NUCLEOTIDE SEQUENCE [LARGE SCALE GENOMIC DNA]</scope>
    <source>
        <strain evidence="8 9">DSM 25520</strain>
    </source>
</reference>
<evidence type="ECO:0000256" key="5">
    <source>
        <dbReference type="ARBA" id="ARBA00024227"/>
    </source>
</evidence>
<proteinExistence type="predicted"/>
<dbReference type="Gene3D" id="3.30.930.10">
    <property type="entry name" value="Bira Bifunctional Protein, Domain 2"/>
    <property type="match status" value="1"/>
</dbReference>